<keyword evidence="2" id="KW-0175">Coiled coil</keyword>
<feature type="coiled-coil region" evidence="2">
    <location>
        <begin position="100"/>
        <end position="157"/>
    </location>
</feature>
<feature type="compositionally biased region" description="Basic and acidic residues" evidence="3">
    <location>
        <begin position="9"/>
        <end position="19"/>
    </location>
</feature>
<evidence type="ECO:0000313" key="5">
    <source>
        <dbReference type="EMBL" id="KAH7293619.1"/>
    </source>
</evidence>
<accession>A0A8T2RB26</accession>
<name>A0A8T2RB26_CERRI</name>
<evidence type="ECO:0000259" key="4">
    <source>
        <dbReference type="Pfam" id="PF03763"/>
    </source>
</evidence>
<dbReference type="InterPro" id="IPR005516">
    <property type="entry name" value="Remorin_C"/>
</dbReference>
<evidence type="ECO:0000256" key="1">
    <source>
        <dbReference type="ARBA" id="ARBA00005711"/>
    </source>
</evidence>
<dbReference type="AlphaFoldDB" id="A0A8T2RB26"/>
<proteinExistence type="inferred from homology"/>
<dbReference type="OrthoDB" id="684343at2759"/>
<dbReference type="PANTHER" id="PTHR31775">
    <property type="entry name" value="OS02G0117200 PROTEIN"/>
    <property type="match status" value="1"/>
</dbReference>
<evidence type="ECO:0000256" key="3">
    <source>
        <dbReference type="SAM" id="MobiDB-lite"/>
    </source>
</evidence>
<dbReference type="PANTHER" id="PTHR31775:SF5">
    <property type="entry name" value="REMORIN 1.4"/>
    <property type="match status" value="1"/>
</dbReference>
<feature type="region of interest" description="Disordered" evidence="3">
    <location>
        <begin position="1"/>
        <end position="39"/>
    </location>
</feature>
<sequence>MEVQTSETTKNKGSLDRSGFHRKVERKGSDLRASKAFSEADTASELEYSPRTHLAEDGIHSALDMARRMRMLSFEDDSPCSAYVTGSSLNRDFTLAKLNKEKVLSLIKAWEENMKKKSQNSYNKKVAKISAWEMSKKARAEANLKASEERIENEKAAYVERTKNRIALVQRVAEEQRALAEALHGQEIVKAEEIAAKCRASGTRPKKFIFCF</sequence>
<reference evidence="5" key="1">
    <citation type="submission" date="2021-08" db="EMBL/GenBank/DDBJ databases">
        <title>WGS assembly of Ceratopteris richardii.</title>
        <authorList>
            <person name="Marchant D.B."/>
            <person name="Chen G."/>
            <person name="Jenkins J."/>
            <person name="Shu S."/>
            <person name="Leebens-Mack J."/>
            <person name="Grimwood J."/>
            <person name="Schmutz J."/>
            <person name="Soltis P."/>
            <person name="Soltis D."/>
            <person name="Chen Z.-H."/>
        </authorList>
    </citation>
    <scope>NUCLEOTIDE SEQUENCE</scope>
    <source>
        <strain evidence="5">Whitten #5841</strain>
        <tissue evidence="5">Leaf</tissue>
    </source>
</reference>
<organism evidence="5 6">
    <name type="scientific">Ceratopteris richardii</name>
    <name type="common">Triangle waterfern</name>
    <dbReference type="NCBI Taxonomy" id="49495"/>
    <lineage>
        <taxon>Eukaryota</taxon>
        <taxon>Viridiplantae</taxon>
        <taxon>Streptophyta</taxon>
        <taxon>Embryophyta</taxon>
        <taxon>Tracheophyta</taxon>
        <taxon>Polypodiopsida</taxon>
        <taxon>Polypodiidae</taxon>
        <taxon>Polypodiales</taxon>
        <taxon>Pteridineae</taxon>
        <taxon>Pteridaceae</taxon>
        <taxon>Parkerioideae</taxon>
        <taxon>Ceratopteris</taxon>
    </lineage>
</organism>
<dbReference type="Pfam" id="PF03763">
    <property type="entry name" value="Remorin_C"/>
    <property type="match status" value="1"/>
</dbReference>
<evidence type="ECO:0000256" key="2">
    <source>
        <dbReference type="SAM" id="Coils"/>
    </source>
</evidence>
<keyword evidence="6" id="KW-1185">Reference proteome</keyword>
<protein>
    <recommendedName>
        <fullName evidence="4">Remorin C-terminal domain-containing protein</fullName>
    </recommendedName>
</protein>
<evidence type="ECO:0000313" key="6">
    <source>
        <dbReference type="Proteomes" id="UP000825935"/>
    </source>
</evidence>
<feature type="domain" description="Remorin C-terminal" evidence="4">
    <location>
        <begin position="102"/>
        <end position="207"/>
    </location>
</feature>
<dbReference type="EMBL" id="CM035433">
    <property type="protein sequence ID" value="KAH7293619.1"/>
    <property type="molecule type" value="Genomic_DNA"/>
</dbReference>
<gene>
    <name evidence="5" type="ORF">KP509_28G033500</name>
</gene>
<comment type="caution">
    <text evidence="5">The sequence shown here is derived from an EMBL/GenBank/DDBJ whole genome shotgun (WGS) entry which is preliminary data.</text>
</comment>
<comment type="similarity">
    <text evidence="1">Belongs to the remorin family.</text>
</comment>
<dbReference type="Proteomes" id="UP000825935">
    <property type="component" value="Chromosome 28"/>
</dbReference>